<organism evidence="1">
    <name type="scientific">Gaeavirus sp</name>
    <dbReference type="NCBI Taxonomy" id="2487767"/>
    <lineage>
        <taxon>Viruses</taxon>
        <taxon>Varidnaviria</taxon>
        <taxon>Bamfordvirae</taxon>
        <taxon>Nucleocytoviricota</taxon>
        <taxon>Megaviricetes</taxon>
        <taxon>Imitervirales</taxon>
        <taxon>Mimiviridae</taxon>
        <taxon>Klosneuvirinae</taxon>
    </lineage>
</organism>
<proteinExistence type="predicted"/>
<dbReference type="SUPFAM" id="SSF48403">
    <property type="entry name" value="Ankyrin repeat"/>
    <property type="match status" value="1"/>
</dbReference>
<evidence type="ECO:0008006" key="2">
    <source>
        <dbReference type="Google" id="ProtNLM"/>
    </source>
</evidence>
<accession>A0A3G4ZZ59</accession>
<dbReference type="EMBL" id="MK072209">
    <property type="protein sequence ID" value="AYV80140.1"/>
    <property type="molecule type" value="Genomic_DNA"/>
</dbReference>
<dbReference type="Gene3D" id="1.25.40.20">
    <property type="entry name" value="Ankyrin repeat-containing domain"/>
    <property type="match status" value="1"/>
</dbReference>
<protein>
    <recommendedName>
        <fullName evidence="2">Ankyrin repeat protein</fullName>
    </recommendedName>
</protein>
<dbReference type="InterPro" id="IPR036770">
    <property type="entry name" value="Ankyrin_rpt-contain_sf"/>
</dbReference>
<reference evidence="1" key="1">
    <citation type="submission" date="2018-10" db="EMBL/GenBank/DDBJ databases">
        <title>Hidden diversity of soil giant viruses.</title>
        <authorList>
            <person name="Schulz F."/>
            <person name="Alteio L."/>
            <person name="Goudeau D."/>
            <person name="Ryan E.M."/>
            <person name="Malmstrom R.R."/>
            <person name="Blanchard J."/>
            <person name="Woyke T."/>
        </authorList>
    </citation>
    <scope>NUCLEOTIDE SEQUENCE</scope>
    <source>
        <strain evidence="1">GAV1</strain>
    </source>
</reference>
<name>A0A3G4ZZ59_9VIRU</name>
<sequence>MGSTLSLVSELVILTKCEDHNKYSKKYGEIMRMLDDGLGQCMLNHKTIIYRDGPGLNNWERDQKHLDKTALIYACAANLPEITLKILMYPDLCMIETTDYNNKDALYYACLNNMGTVIIRILDLHEFSNNRFISSFEAAFAYACSKEHMHQYAFRMLQFPYKCFRINPESNTHFISDACKTNNEALVLELLKYPNEFDFRFNDFQCVKDLFKTSMTSAINRILFIMNQRSQDDDDIVIDGCSILVYTCKHNMSVAALLILDYDKISHIDFKMPCGKAAIIYACDNSMTDVVRKILGRVRMASNIVFEQQFIKSLLTYTYAKKLDDMALTILGTLDDHERHKFITQNDLVKTSDIRVCPRVYEALTAIYTQTIT</sequence>
<gene>
    <name evidence="1" type="ORF">Gaeavirus11_20</name>
</gene>
<evidence type="ECO:0000313" key="1">
    <source>
        <dbReference type="EMBL" id="AYV80140.1"/>
    </source>
</evidence>